<dbReference type="PROSITE" id="PS51257">
    <property type="entry name" value="PROKAR_LIPOPROTEIN"/>
    <property type="match status" value="1"/>
</dbReference>
<reference evidence="7 8" key="1">
    <citation type="submission" date="2020-10" db="EMBL/GenBank/DDBJ databases">
        <title>Ca. Dormibacterota MAGs.</title>
        <authorList>
            <person name="Montgomery K."/>
        </authorList>
    </citation>
    <scope>NUCLEOTIDE SEQUENCE [LARGE SCALE GENOMIC DNA]</scope>
    <source>
        <strain evidence="7">SC8811_S16_3</strain>
    </source>
</reference>
<comment type="caution">
    <text evidence="7">The sequence shown here is derived from an EMBL/GenBank/DDBJ whole genome shotgun (WGS) entry which is preliminary data.</text>
</comment>
<name>A0A934KFP4_9BACT</name>
<keyword evidence="2 5" id="KW-0813">Transport</keyword>
<feature type="chain" id="PRO_5037244453" evidence="6">
    <location>
        <begin position="23"/>
        <end position="305"/>
    </location>
</feature>
<comment type="similarity">
    <text evidence="5">Belongs to the bacterial solute-binding protein 9 family.</text>
</comment>
<gene>
    <name evidence="7" type="ORF">JF888_11905</name>
</gene>
<evidence type="ECO:0000256" key="1">
    <source>
        <dbReference type="ARBA" id="ARBA00004196"/>
    </source>
</evidence>
<dbReference type="GO" id="GO:0030001">
    <property type="term" value="P:metal ion transport"/>
    <property type="evidence" value="ECO:0007669"/>
    <property type="project" value="InterPro"/>
</dbReference>
<evidence type="ECO:0000313" key="7">
    <source>
        <dbReference type="EMBL" id="MBJ7603880.1"/>
    </source>
</evidence>
<organism evidence="7 8">
    <name type="scientific">Candidatus Dormiibacter inghamiae</name>
    <dbReference type="NCBI Taxonomy" id="3127013"/>
    <lineage>
        <taxon>Bacteria</taxon>
        <taxon>Bacillati</taxon>
        <taxon>Candidatus Dormiibacterota</taxon>
        <taxon>Candidatus Dormibacteria</taxon>
        <taxon>Candidatus Dormibacterales</taxon>
        <taxon>Candidatus Dormibacteraceae</taxon>
        <taxon>Candidatus Dormiibacter</taxon>
    </lineage>
</organism>
<evidence type="ECO:0000256" key="4">
    <source>
        <dbReference type="ARBA" id="ARBA00022729"/>
    </source>
</evidence>
<dbReference type="InterPro" id="IPR006128">
    <property type="entry name" value="Lipoprotein_PsaA-like"/>
</dbReference>
<dbReference type="PRINTS" id="PR00691">
    <property type="entry name" value="ADHESINB"/>
</dbReference>
<evidence type="ECO:0000256" key="2">
    <source>
        <dbReference type="ARBA" id="ARBA00022448"/>
    </source>
</evidence>
<dbReference type="InterPro" id="IPR006129">
    <property type="entry name" value="AdhesinB"/>
</dbReference>
<dbReference type="EMBL" id="JAEKNQ010000044">
    <property type="protein sequence ID" value="MBJ7603880.1"/>
    <property type="molecule type" value="Genomic_DNA"/>
</dbReference>
<keyword evidence="3" id="KW-0479">Metal-binding</keyword>
<protein>
    <submittedName>
        <fullName evidence="7">Zinc ABC transporter substrate-binding protein</fullName>
    </submittedName>
</protein>
<comment type="subcellular location">
    <subcellularLocation>
        <location evidence="1">Cell envelope</location>
    </subcellularLocation>
</comment>
<dbReference type="SUPFAM" id="SSF53807">
    <property type="entry name" value="Helical backbone' metal receptor"/>
    <property type="match status" value="1"/>
</dbReference>
<evidence type="ECO:0000256" key="3">
    <source>
        <dbReference type="ARBA" id="ARBA00022723"/>
    </source>
</evidence>
<dbReference type="Pfam" id="PF01297">
    <property type="entry name" value="ZnuA"/>
    <property type="match status" value="1"/>
</dbReference>
<feature type="signal peptide" evidence="6">
    <location>
        <begin position="1"/>
        <end position="22"/>
    </location>
</feature>
<dbReference type="Proteomes" id="UP000620075">
    <property type="component" value="Unassembled WGS sequence"/>
</dbReference>
<keyword evidence="4 6" id="KW-0732">Signal</keyword>
<dbReference type="PRINTS" id="PR00690">
    <property type="entry name" value="ADHESNFAMILY"/>
</dbReference>
<dbReference type="AlphaFoldDB" id="A0A934KFP4"/>
<dbReference type="Gene3D" id="3.40.50.1980">
    <property type="entry name" value="Nitrogenase molybdenum iron protein domain"/>
    <property type="match status" value="2"/>
</dbReference>
<dbReference type="GO" id="GO:0046872">
    <property type="term" value="F:metal ion binding"/>
    <property type="evidence" value="ECO:0007669"/>
    <property type="project" value="UniProtKB-KW"/>
</dbReference>
<evidence type="ECO:0000313" key="8">
    <source>
        <dbReference type="Proteomes" id="UP000620075"/>
    </source>
</evidence>
<dbReference type="RefSeq" id="WP_338180611.1">
    <property type="nucleotide sequence ID" value="NZ_JAEKNQ010000044.1"/>
</dbReference>
<dbReference type="PANTHER" id="PTHR42953:SF1">
    <property type="entry name" value="METAL-BINDING PROTEIN HI_0362-RELATED"/>
    <property type="match status" value="1"/>
</dbReference>
<sequence length="305" mass="31793">MKVPQAVALTGLLVLISLACGAGQAGQSKPGAVRVTSTLTQVSALVRAVGGERIQLTALLGPNNDPHQFELKPEQVTQLARSAAVFESGAGVDKWLVRGLAATGGAVQTVDLAKHVHLRAGSAGEGGQDPHWWYDVDNAKLAAAAVADELARLDPAGRGTYERNAVALGQRLDAADRQIHAKIDPIPVQRRLFVANHDAFNYFLPHYAITLVGDIVPATDSIAAVRPADVARLVAGIRQQHVCAIFTETTIDPNLAAQIARESGARVFAGKLYGDALGEPGSPGGTLEGALSHNGAVMAEGFNSC</sequence>
<dbReference type="InterPro" id="IPR006127">
    <property type="entry name" value="ZnuA-like"/>
</dbReference>
<dbReference type="InterPro" id="IPR050492">
    <property type="entry name" value="Bact_metal-bind_prot9"/>
</dbReference>
<evidence type="ECO:0000256" key="5">
    <source>
        <dbReference type="RuleBase" id="RU003512"/>
    </source>
</evidence>
<dbReference type="GO" id="GO:0007155">
    <property type="term" value="P:cell adhesion"/>
    <property type="evidence" value="ECO:0007669"/>
    <property type="project" value="InterPro"/>
</dbReference>
<dbReference type="PANTHER" id="PTHR42953">
    <property type="entry name" value="HIGH-AFFINITY ZINC UPTAKE SYSTEM PROTEIN ZNUA-RELATED"/>
    <property type="match status" value="1"/>
</dbReference>
<dbReference type="GO" id="GO:0030313">
    <property type="term" value="C:cell envelope"/>
    <property type="evidence" value="ECO:0007669"/>
    <property type="project" value="UniProtKB-SubCell"/>
</dbReference>
<accession>A0A934KFP4</accession>
<proteinExistence type="inferred from homology"/>
<evidence type="ECO:0000256" key="6">
    <source>
        <dbReference type="SAM" id="SignalP"/>
    </source>
</evidence>